<dbReference type="Gene3D" id="1.20.272.40">
    <property type="match status" value="1"/>
</dbReference>
<evidence type="ECO:0000313" key="13">
    <source>
        <dbReference type="Proteomes" id="UP000063063"/>
    </source>
</evidence>
<name>A0A088RPJ4_LEIPA</name>
<dbReference type="Pfam" id="PF18147">
    <property type="entry name" value="Suv3_C_1"/>
    <property type="match status" value="1"/>
</dbReference>
<evidence type="ECO:0000256" key="8">
    <source>
        <dbReference type="ARBA" id="ARBA00023128"/>
    </source>
</evidence>
<dbReference type="Pfam" id="PF12513">
    <property type="entry name" value="SUV3_C"/>
    <property type="match status" value="1"/>
</dbReference>
<proteinExistence type="predicted"/>
<organism evidence="12 13">
    <name type="scientific">Leishmania panamensis</name>
    <dbReference type="NCBI Taxonomy" id="5679"/>
    <lineage>
        <taxon>Eukaryota</taxon>
        <taxon>Discoba</taxon>
        <taxon>Euglenozoa</taxon>
        <taxon>Kinetoplastea</taxon>
        <taxon>Metakinetoplastina</taxon>
        <taxon>Trypanosomatida</taxon>
        <taxon>Trypanosomatidae</taxon>
        <taxon>Leishmaniinae</taxon>
        <taxon>Leishmania</taxon>
        <taxon>Leishmania guyanensis species complex</taxon>
    </lineage>
</organism>
<dbReference type="GO" id="GO:0003724">
    <property type="term" value="F:RNA helicase activity"/>
    <property type="evidence" value="ECO:0007669"/>
    <property type="project" value="UniProtKB-EC"/>
</dbReference>
<feature type="region of interest" description="Disordered" evidence="10">
    <location>
        <begin position="381"/>
        <end position="404"/>
    </location>
</feature>
<comment type="subcellular location">
    <subcellularLocation>
        <location evidence="1">Mitochondrion</location>
    </subcellularLocation>
</comment>
<dbReference type="GeneID" id="22574443"/>
<evidence type="ECO:0000256" key="3">
    <source>
        <dbReference type="ARBA" id="ARBA00022741"/>
    </source>
</evidence>
<evidence type="ECO:0000259" key="11">
    <source>
        <dbReference type="SMART" id="SM00490"/>
    </source>
</evidence>
<dbReference type="SMART" id="SM00490">
    <property type="entry name" value="HELICc"/>
    <property type="match status" value="1"/>
</dbReference>
<dbReference type="EMBL" id="CP009389">
    <property type="protein sequence ID" value="AIN97730.1"/>
    <property type="molecule type" value="Genomic_DNA"/>
</dbReference>
<evidence type="ECO:0000256" key="10">
    <source>
        <dbReference type="SAM" id="MobiDB-lite"/>
    </source>
</evidence>
<dbReference type="GO" id="GO:0000965">
    <property type="term" value="P:mitochondrial RNA 3'-end processing"/>
    <property type="evidence" value="ECO:0007669"/>
    <property type="project" value="TreeGrafter"/>
</dbReference>
<dbReference type="SUPFAM" id="SSF52540">
    <property type="entry name" value="P-loop containing nucleoside triphosphate hydrolases"/>
    <property type="match status" value="1"/>
</dbReference>
<dbReference type="eggNOG" id="KOG0953">
    <property type="taxonomic scope" value="Eukaryota"/>
</dbReference>
<dbReference type="Gene3D" id="1.20.58.1080">
    <property type="match status" value="1"/>
</dbReference>
<gene>
    <name evidence="12" type="ORF">LPMP_202340</name>
</gene>
<dbReference type="GO" id="GO:0045025">
    <property type="term" value="C:mitochondrial degradosome"/>
    <property type="evidence" value="ECO:0007669"/>
    <property type="project" value="TreeGrafter"/>
</dbReference>
<dbReference type="EC" id="3.6.4.13" evidence="2"/>
<dbReference type="VEuPathDB" id="TriTrypDB:LPAL13_200028800"/>
<dbReference type="InterPro" id="IPR027417">
    <property type="entry name" value="P-loop_NTPase"/>
</dbReference>
<dbReference type="KEGG" id="lpan:LPMP_202340"/>
<evidence type="ECO:0000313" key="12">
    <source>
        <dbReference type="EMBL" id="AIN97730.1"/>
    </source>
</evidence>
<sequence length="694" mass="77206">MCCGGLYAMVWRRPVAAIGASRPLVSPACLRFISGALPSPSTSARQHQLHIACDAIYRSGTAREALRQAIHEPSHENALRLLEEFEKDPGVWRDEAWATAFQNASSHLSRQMDLLLVRFAQWHTVRKAPTKVAMHTPWDWYPQARLMRRRFIFHYGPTNSGKTHAALEALVRARSGVYCAPLKALATQVWYRVKERVPCDLLIGDERVFDGAAEHVSCTVEMAPVDVQVDVGVVDEIQMMADRDRGWAWTRALLGLPAREIHLCGEARALPLIQKLLYATHERKSLLLVEHKRLVPLAVFPSLCSRLQPETVENGDCFVCFSKKEVLDLRDKLNRLPGVTSSAIYGVMPFQVREAEAARFNHGVAEYISASATCVANARDNAASPTTTSPRSSQSRVSSPEAAMPTKHVLVSTDAIAFGLNMNIERIVFTTLRKFDGNGMIELPDATVQQIAGRSGRFGLTRQHAVGRCTVLHERDMTKFSAAMSAQLAPLGKAGLLPTGDILQLFVELDAAKARKASKATLDSNGGSFFELMSRFAASCTESEHFFPCDIHRSLLRLAELLEPVRDLPLADRILFCYLPLSDTSAASLQLIVAYATDHAAGKPVTLRFDVWCAELMKQVERGDPCEEGETPQHRRLQQRSARELATELERCFRQAEMYCWLSWRFGKTFVERERGLELKASIATALARLNGSA</sequence>
<keyword evidence="4" id="KW-0378">Hydrolase</keyword>
<evidence type="ECO:0000256" key="7">
    <source>
        <dbReference type="ARBA" id="ARBA00022946"/>
    </source>
</evidence>
<dbReference type="GO" id="GO:0016787">
    <property type="term" value="F:hydrolase activity"/>
    <property type="evidence" value="ECO:0007669"/>
    <property type="project" value="UniProtKB-KW"/>
</dbReference>
<feature type="compositionally biased region" description="Low complexity" evidence="10">
    <location>
        <begin position="384"/>
        <end position="400"/>
    </location>
</feature>
<keyword evidence="13" id="KW-1185">Reference proteome</keyword>
<keyword evidence="8" id="KW-0496">Mitochondrion</keyword>
<evidence type="ECO:0000256" key="6">
    <source>
        <dbReference type="ARBA" id="ARBA00022840"/>
    </source>
</evidence>
<feature type="domain" description="Helicase C-terminal" evidence="11">
    <location>
        <begin position="327"/>
        <end position="459"/>
    </location>
</feature>
<dbReference type="OrthoDB" id="6692397at2759"/>
<keyword evidence="3" id="KW-0547">Nucleotide-binding</keyword>
<dbReference type="Gene3D" id="3.40.50.300">
    <property type="entry name" value="P-loop containing nucleotide triphosphate hydrolases"/>
    <property type="match status" value="2"/>
</dbReference>
<dbReference type="Pfam" id="PF22527">
    <property type="entry name" value="DEXQc_Suv3"/>
    <property type="match status" value="1"/>
</dbReference>
<dbReference type="Proteomes" id="UP000063063">
    <property type="component" value="Chromosome 20"/>
</dbReference>
<keyword evidence="7" id="KW-0809">Transit peptide</keyword>
<dbReference type="InterPro" id="IPR050699">
    <property type="entry name" value="RNA-DNA_Helicase"/>
</dbReference>
<evidence type="ECO:0000256" key="4">
    <source>
        <dbReference type="ARBA" id="ARBA00022801"/>
    </source>
</evidence>
<protein>
    <recommendedName>
        <fullName evidence="2">RNA helicase</fullName>
        <ecNumber evidence="2">3.6.4.13</ecNumber>
    </recommendedName>
</protein>
<dbReference type="InterPro" id="IPR001650">
    <property type="entry name" value="Helicase_C-like"/>
</dbReference>
<dbReference type="AlphaFoldDB" id="A0A088RPJ4"/>
<evidence type="ECO:0000256" key="5">
    <source>
        <dbReference type="ARBA" id="ARBA00022806"/>
    </source>
</evidence>
<accession>A0A088RPJ4</accession>
<dbReference type="RefSeq" id="XP_010698437.1">
    <property type="nucleotide sequence ID" value="XM_010700135.1"/>
</dbReference>
<dbReference type="InterPro" id="IPR055206">
    <property type="entry name" value="DEXQc_SUV3"/>
</dbReference>
<dbReference type="GO" id="GO:0005524">
    <property type="term" value="F:ATP binding"/>
    <property type="evidence" value="ECO:0007669"/>
    <property type="project" value="UniProtKB-KW"/>
</dbReference>
<comment type="catalytic activity">
    <reaction evidence="9">
        <text>ATP + H2O = ADP + phosphate + H(+)</text>
        <dbReference type="Rhea" id="RHEA:13065"/>
        <dbReference type="ChEBI" id="CHEBI:15377"/>
        <dbReference type="ChEBI" id="CHEBI:15378"/>
        <dbReference type="ChEBI" id="CHEBI:30616"/>
        <dbReference type="ChEBI" id="CHEBI:43474"/>
        <dbReference type="ChEBI" id="CHEBI:456216"/>
        <dbReference type="EC" id="3.6.4.13"/>
    </reaction>
</comment>
<dbReference type="PANTHER" id="PTHR12131:SF1">
    <property type="entry name" value="ATP-DEPENDENT RNA HELICASE SUPV3L1, MITOCHONDRIAL-RELATED"/>
    <property type="match status" value="1"/>
</dbReference>
<evidence type="ECO:0000256" key="9">
    <source>
        <dbReference type="ARBA" id="ARBA00047984"/>
    </source>
</evidence>
<evidence type="ECO:0000256" key="2">
    <source>
        <dbReference type="ARBA" id="ARBA00012552"/>
    </source>
</evidence>
<dbReference type="FunFam" id="3.40.50.300:FF:000269">
    <property type="entry name" value="ATP-dependent RNA helicase SUPV3L1, mitochondrial"/>
    <property type="match status" value="1"/>
</dbReference>
<dbReference type="VEuPathDB" id="TriTrypDB:LPMP_202340"/>
<keyword evidence="5 12" id="KW-0347">Helicase</keyword>
<dbReference type="PANTHER" id="PTHR12131">
    <property type="entry name" value="ATP-DEPENDENT RNA AND DNA HELICASE"/>
    <property type="match status" value="1"/>
</dbReference>
<dbReference type="InterPro" id="IPR022192">
    <property type="entry name" value="SUV3_C"/>
</dbReference>
<reference evidence="12 13" key="1">
    <citation type="journal article" date="2015" name="Sci. Rep.">
        <title>The genome of Leishmania panamensis: insights into genomics of the L. (Viannia) subgenus.</title>
        <authorList>
            <person name="Llanes A."/>
            <person name="Restrepo C.M."/>
            <person name="Vecchio G.D."/>
            <person name="Anguizola F.J."/>
            <person name="Lleonart R."/>
        </authorList>
    </citation>
    <scope>NUCLEOTIDE SEQUENCE [LARGE SCALE GENOMIC DNA]</scope>
    <source>
        <strain evidence="12 13">MHOM/PA/94/PSC-1</strain>
    </source>
</reference>
<dbReference type="InterPro" id="IPR041082">
    <property type="entry name" value="Suv3_C_1"/>
</dbReference>
<evidence type="ECO:0000256" key="1">
    <source>
        <dbReference type="ARBA" id="ARBA00004173"/>
    </source>
</evidence>
<dbReference type="FunFam" id="3.40.50.300:FF:004779">
    <property type="entry name" value="DExH-box ATP-dependent RNA helicase DExH18 mitochondrial"/>
    <property type="match status" value="1"/>
</dbReference>
<keyword evidence="6" id="KW-0067">ATP-binding</keyword>